<comment type="catalytic activity">
    <reaction evidence="3">
        <text>L-tyrosyl-[protein] + ATP = O-phospho-L-tyrosyl-[protein] + ADP + H(+)</text>
        <dbReference type="Rhea" id="RHEA:10596"/>
        <dbReference type="Rhea" id="RHEA-COMP:10136"/>
        <dbReference type="Rhea" id="RHEA-COMP:20101"/>
        <dbReference type="ChEBI" id="CHEBI:15378"/>
        <dbReference type="ChEBI" id="CHEBI:30616"/>
        <dbReference type="ChEBI" id="CHEBI:46858"/>
        <dbReference type="ChEBI" id="CHEBI:61978"/>
        <dbReference type="ChEBI" id="CHEBI:456216"/>
        <dbReference type="EC" id="2.7.10.1"/>
    </reaction>
</comment>
<comment type="caution">
    <text evidence="4">Lacks conserved residue(s) required for the propagation of feature annotation.</text>
</comment>
<dbReference type="PANTHER" id="PTHR24416:SF620">
    <property type="entry name" value="TYROSINE-PROTEIN KINASE RECEPTOR TORSO"/>
    <property type="match status" value="1"/>
</dbReference>
<name>A0ABP0EZQ8_CLALP</name>
<dbReference type="Pfam" id="PF07714">
    <property type="entry name" value="PK_Tyr_Ser-Thr"/>
    <property type="match status" value="1"/>
</dbReference>
<feature type="binding site" evidence="5">
    <location>
        <position position="580"/>
    </location>
    <ligand>
        <name>ATP</name>
        <dbReference type="ChEBI" id="CHEBI:30616"/>
    </ligand>
</feature>
<dbReference type="Gene3D" id="2.10.25.10">
    <property type="entry name" value="Laminin"/>
    <property type="match status" value="2"/>
</dbReference>
<dbReference type="EMBL" id="CAWYQH010000001">
    <property type="protein sequence ID" value="CAK8672616.1"/>
    <property type="molecule type" value="Genomic_DNA"/>
</dbReference>
<evidence type="ECO:0000256" key="1">
    <source>
        <dbReference type="ARBA" id="ARBA00004479"/>
    </source>
</evidence>
<accession>A0ABP0EZQ8</accession>
<evidence type="ECO:0000259" key="9">
    <source>
        <dbReference type="PROSITE" id="PS50026"/>
    </source>
</evidence>
<organism evidence="10 11">
    <name type="scientific">Clavelina lepadiformis</name>
    <name type="common">Light-bulb sea squirt</name>
    <name type="synonym">Ascidia lepadiformis</name>
    <dbReference type="NCBI Taxonomy" id="159417"/>
    <lineage>
        <taxon>Eukaryota</taxon>
        <taxon>Metazoa</taxon>
        <taxon>Chordata</taxon>
        <taxon>Tunicata</taxon>
        <taxon>Ascidiacea</taxon>
        <taxon>Aplousobranchia</taxon>
        <taxon>Clavelinidae</taxon>
        <taxon>Clavelina</taxon>
    </lineage>
</organism>
<evidence type="ECO:0000256" key="6">
    <source>
        <dbReference type="SAM" id="Phobius"/>
    </source>
</evidence>
<evidence type="ECO:0000313" key="10">
    <source>
        <dbReference type="EMBL" id="CAK8672616.1"/>
    </source>
</evidence>
<dbReference type="InterPro" id="IPR001245">
    <property type="entry name" value="Ser-Thr/Tyr_kinase_cat_dom"/>
</dbReference>
<keyword evidence="4" id="KW-0245">EGF-like domain</keyword>
<proteinExistence type="predicted"/>
<dbReference type="PROSITE" id="PS50011">
    <property type="entry name" value="PROTEIN_KINASE_DOM"/>
    <property type="match status" value="1"/>
</dbReference>
<dbReference type="PANTHER" id="PTHR24416">
    <property type="entry name" value="TYROSINE-PROTEIN KINASE RECEPTOR"/>
    <property type="match status" value="1"/>
</dbReference>
<dbReference type="SMART" id="SM00181">
    <property type="entry name" value="EGF"/>
    <property type="match status" value="2"/>
</dbReference>
<feature type="chain" id="PRO_5045474783" description="Protein kinase domain-containing protein" evidence="7">
    <location>
        <begin position="21"/>
        <end position="747"/>
    </location>
</feature>
<comment type="subcellular location">
    <subcellularLocation>
        <location evidence="1">Membrane</location>
        <topology evidence="1">Single-pass type I membrane protein</topology>
    </subcellularLocation>
</comment>
<reference evidence="10 11" key="1">
    <citation type="submission" date="2024-02" db="EMBL/GenBank/DDBJ databases">
        <authorList>
            <person name="Daric V."/>
            <person name="Darras S."/>
        </authorList>
    </citation>
    <scope>NUCLEOTIDE SEQUENCE [LARGE SCALE GENOMIC DNA]</scope>
</reference>
<keyword evidence="6" id="KW-0812">Transmembrane</keyword>
<evidence type="ECO:0000256" key="4">
    <source>
        <dbReference type="PROSITE-ProRule" id="PRU00076"/>
    </source>
</evidence>
<feature type="domain" description="EGF-like" evidence="9">
    <location>
        <begin position="363"/>
        <end position="407"/>
    </location>
</feature>
<evidence type="ECO:0000256" key="5">
    <source>
        <dbReference type="PROSITE-ProRule" id="PRU10141"/>
    </source>
</evidence>
<dbReference type="InterPro" id="IPR000719">
    <property type="entry name" value="Prot_kinase_dom"/>
</dbReference>
<evidence type="ECO:0000256" key="3">
    <source>
        <dbReference type="ARBA" id="ARBA00051243"/>
    </source>
</evidence>
<dbReference type="InterPro" id="IPR008266">
    <property type="entry name" value="Tyr_kinase_AS"/>
</dbReference>
<evidence type="ECO:0000259" key="8">
    <source>
        <dbReference type="PROSITE" id="PS50011"/>
    </source>
</evidence>
<keyword evidence="7" id="KW-0732">Signal</keyword>
<dbReference type="SUPFAM" id="SSF56112">
    <property type="entry name" value="Protein kinase-like (PK-like)"/>
    <property type="match status" value="1"/>
</dbReference>
<evidence type="ECO:0000256" key="2">
    <source>
        <dbReference type="ARBA" id="ARBA00022840"/>
    </source>
</evidence>
<keyword evidence="2 5" id="KW-0067">ATP-binding</keyword>
<feature type="domain" description="EGF-like" evidence="9">
    <location>
        <begin position="416"/>
        <end position="463"/>
    </location>
</feature>
<dbReference type="InterPro" id="IPR011009">
    <property type="entry name" value="Kinase-like_dom_sf"/>
</dbReference>
<keyword evidence="5" id="KW-0547">Nucleotide-binding</keyword>
<sequence>MIRLCCFFYMSILLATEIHTQFIPRRSTRLCESLEHVEIVGFHSYPNVTVEDINGDLDVKLTTTVIWNFTIPEGIELDGIIIHFQESTTTHSEPSYVPLYICNTGSNYYWVNTTDNTTLCTKNTNEICGSPHYTSNDFSLCLYNYTSHGGPPNCRGTGNYFLNERKGLSILPDVRQLTFAVDFHKTYSIDIIPYYREFTSRQINVINSVFAIDDCQSIIMNYEGKSFAEATETCCEMGVRHHLPRNVTFSNISVDLVTLSVNVTARWLPPITQNGLMGFDVFPFGDFLGKSTEPISFLLSPEETAKLASCDNTTEYYEAVLFGLIAGTTYNVQITSEYLGELDKEFGCSFGQCRKTTVFPVPEIDICESNYSYCDVNADCIPFQLDSLNATCNCREGYEGNGVVNPQIILGNGCQDINNCSSELSPCHPSAVCTDLAAPLIGANCSCMSGFYGDGLKEGSGCQSSSTIALAVSIPIVIVLAIIVAYTTWRVWRCREQEKDLQWEAFVASKGLINYQAMGDGIANTPGSEICAPTFGEKWELDRDQIKIGNILGRGNYGVVYEAMYHQHNESMQEVPVAVKMVKEGSDEDKHIAEFLAEISFMLNVGDHPNVLKVIGCCTTQKPVILVTDLLKYGDLLHFLWDAREPSKCLVDPIYHITEKTLYQMARQIACGMDYLTKTRIIHGDIAARNILVGEDLICKISDFGLANDVYRYGVIQGQSERCVPFKWISPERMMAGKVPITSKSDV</sequence>
<gene>
    <name evidence="10" type="ORF">CVLEPA_LOCUS2317</name>
</gene>
<dbReference type="InterPro" id="IPR050122">
    <property type="entry name" value="RTK"/>
</dbReference>
<evidence type="ECO:0000313" key="11">
    <source>
        <dbReference type="Proteomes" id="UP001642483"/>
    </source>
</evidence>
<feature type="domain" description="Protein kinase" evidence="8">
    <location>
        <begin position="546"/>
        <end position="747"/>
    </location>
</feature>
<feature type="signal peptide" evidence="7">
    <location>
        <begin position="1"/>
        <end position="20"/>
    </location>
</feature>
<dbReference type="Proteomes" id="UP001642483">
    <property type="component" value="Unassembled WGS sequence"/>
</dbReference>
<dbReference type="PROSITE" id="PS00109">
    <property type="entry name" value="PROTEIN_KINASE_TYR"/>
    <property type="match status" value="1"/>
</dbReference>
<keyword evidence="6" id="KW-1133">Transmembrane helix</keyword>
<dbReference type="InterPro" id="IPR000742">
    <property type="entry name" value="EGF"/>
</dbReference>
<protein>
    <recommendedName>
        <fullName evidence="12">Protein kinase domain-containing protein</fullName>
    </recommendedName>
</protein>
<dbReference type="Gene3D" id="3.30.200.20">
    <property type="entry name" value="Phosphorylase Kinase, domain 1"/>
    <property type="match status" value="1"/>
</dbReference>
<dbReference type="InterPro" id="IPR017441">
    <property type="entry name" value="Protein_kinase_ATP_BS"/>
</dbReference>
<comment type="caution">
    <text evidence="10">The sequence shown here is derived from an EMBL/GenBank/DDBJ whole genome shotgun (WGS) entry which is preliminary data.</text>
</comment>
<keyword evidence="11" id="KW-1185">Reference proteome</keyword>
<dbReference type="PROSITE" id="PS50026">
    <property type="entry name" value="EGF_3"/>
    <property type="match status" value="2"/>
</dbReference>
<dbReference type="PROSITE" id="PS00107">
    <property type="entry name" value="PROTEIN_KINASE_ATP"/>
    <property type="match status" value="1"/>
</dbReference>
<feature type="transmembrane region" description="Helical" evidence="6">
    <location>
        <begin position="468"/>
        <end position="489"/>
    </location>
</feature>
<dbReference type="Gene3D" id="1.10.510.10">
    <property type="entry name" value="Transferase(Phosphotransferase) domain 1"/>
    <property type="match status" value="1"/>
</dbReference>
<keyword evidence="6" id="KW-0472">Membrane</keyword>
<evidence type="ECO:0000256" key="7">
    <source>
        <dbReference type="SAM" id="SignalP"/>
    </source>
</evidence>
<evidence type="ECO:0008006" key="12">
    <source>
        <dbReference type="Google" id="ProtNLM"/>
    </source>
</evidence>